<reference evidence="2" key="1">
    <citation type="submission" date="2023-03" db="EMBL/GenBank/DDBJ databases">
        <title>Massive genome expansion in bonnet fungi (Mycena s.s.) driven by repeated elements and novel gene families across ecological guilds.</title>
        <authorList>
            <consortium name="Lawrence Berkeley National Laboratory"/>
            <person name="Harder C.B."/>
            <person name="Miyauchi S."/>
            <person name="Viragh M."/>
            <person name="Kuo A."/>
            <person name="Thoen E."/>
            <person name="Andreopoulos B."/>
            <person name="Lu D."/>
            <person name="Skrede I."/>
            <person name="Drula E."/>
            <person name="Henrissat B."/>
            <person name="Morin E."/>
            <person name="Kohler A."/>
            <person name="Barry K."/>
            <person name="LaButti K."/>
            <person name="Morin E."/>
            <person name="Salamov A."/>
            <person name="Lipzen A."/>
            <person name="Mereny Z."/>
            <person name="Hegedus B."/>
            <person name="Baldrian P."/>
            <person name="Stursova M."/>
            <person name="Weitz H."/>
            <person name="Taylor A."/>
            <person name="Grigoriev I.V."/>
            <person name="Nagy L.G."/>
            <person name="Martin F."/>
            <person name="Kauserud H."/>
        </authorList>
    </citation>
    <scope>NUCLEOTIDE SEQUENCE</scope>
    <source>
        <strain evidence="2">CBHHK188m</strain>
    </source>
</reference>
<accession>A0AAD7IW90</accession>
<dbReference type="Proteomes" id="UP001215280">
    <property type="component" value="Unassembled WGS sequence"/>
</dbReference>
<sequence>MSFETTSTRLPMASMPRHCDFTEDSQADTEIYQLDSALLDTNSDKSSTIHSFLRRNLLQLACFTLHVGLVLTQVLLLISGLCHYEHYITFPVDLQTTVSFWATALTTGFATAYTALLVFLAQKLAMRRNLASLQPLTKTHDSIRSWAGFGAAMATLYSQLSASVSVFGSLHVMGYLGCISLLHVTIPTILSAQTFDSFTTVNVTTLGFPEYANSTAQNATNVFMTTIPTQFLPWIGNLNGFETLGLFNGTLYEVLNDTNLESGEAQVSAIGFNVSCGYIPAVLNFFDDSGWNITLGAVGTGVGDIIGQTSSSGFGIPFRQNTVFLAGDIYNNEFNGGFLLENSIVLYTPNVVLDSEGQTGFPVELEPETGNSSTITQLQFLQCSNSLVPQSGTVDTQSRILAGPSLRPSIYRTQSEWVSSADLEFESPNSTLLGGDLWSELLTADTLAISNNSSNPEGFLMEYLGLDPLAIVPAVLKLHDIENSLSVLFSTLFWIGGQSIQPDLANSDGSMIPPVLGVSSTVTQQATQLGRLDINPVGVWLSLATSLVLLLLCVMMLPGWVEPQTRVQTIGLLQTVWLWYHHAGRSHSIKDVKKPTARNLRTMGTTTIRLANANARGKWQRQSIHAASKIFHFSVGDVSRPDPPANTNTMRALNVTVHIFLILVHLTLLGIGLVHLEHRIIFSVDLQSSVSFWAKVVATAFGVICYSALLYCTQTLAISCAVRKYSTITSTHDSLTSWAGVGSSLSTLYNQISLPASVAATSSIFAYLAAISLLHVTTPALFSVETFNLAVQTTVETEGVPEWNDTNHNATLAYIENMAQFLPWIGNLDQSQTPGLFNGTLYDVLVEAYPGQIANVSALGFNITCGYLPAVEVGVSPPVDGFYNISFTSTGEWVAFPDIGPNVISLSPMDHFFKSTIADPADSNSITLLTSANVIDSNGNTGVPAATQQGTNLQFLRCSHSFLSQNGTVDAGSKAIIPSSLEPTIEKDQSVWFMYESDPETPSDETLLQGSAWAQIMASLAASPASAGGSDRFSPGDLYLMSQLGMNVASPEGNETLYLHDIENALSKLVASLFWIGAHIQLPTLESSGTFDPPALAAGDATLQQTSLASRLNISLLAVSLGFSASILLLGLAISFCTGADGPTTYLNGLGFLQIIWVFQHHPELSEILEHVDDPTDYNLRVAGLVKVRLADAEGVVHL</sequence>
<protein>
    <submittedName>
        <fullName evidence="2">Uncharacterized protein</fullName>
    </submittedName>
</protein>
<feature type="transmembrane region" description="Helical" evidence="1">
    <location>
        <begin position="652"/>
        <end position="671"/>
    </location>
</feature>
<dbReference type="EMBL" id="JARJLG010000076">
    <property type="protein sequence ID" value="KAJ7751923.1"/>
    <property type="molecule type" value="Genomic_DNA"/>
</dbReference>
<evidence type="ECO:0000313" key="3">
    <source>
        <dbReference type="Proteomes" id="UP001215280"/>
    </source>
</evidence>
<evidence type="ECO:0000313" key="2">
    <source>
        <dbReference type="EMBL" id="KAJ7751923.1"/>
    </source>
</evidence>
<feature type="transmembrane region" description="Helical" evidence="1">
    <location>
        <begin position="98"/>
        <end position="121"/>
    </location>
</feature>
<feature type="transmembrane region" description="Helical" evidence="1">
    <location>
        <begin position="692"/>
        <end position="711"/>
    </location>
</feature>
<name>A0AAD7IW90_9AGAR</name>
<feature type="transmembrane region" description="Helical" evidence="1">
    <location>
        <begin position="172"/>
        <end position="190"/>
    </location>
</feature>
<keyword evidence="3" id="KW-1185">Reference proteome</keyword>
<keyword evidence="1" id="KW-0472">Membrane</keyword>
<proteinExistence type="predicted"/>
<evidence type="ECO:0000256" key="1">
    <source>
        <dbReference type="SAM" id="Phobius"/>
    </source>
</evidence>
<feature type="transmembrane region" description="Helical" evidence="1">
    <location>
        <begin position="57"/>
        <end position="78"/>
    </location>
</feature>
<keyword evidence="1" id="KW-1133">Transmembrane helix</keyword>
<dbReference type="AlphaFoldDB" id="A0AAD7IW90"/>
<keyword evidence="1" id="KW-0812">Transmembrane</keyword>
<feature type="transmembrane region" description="Helical" evidence="1">
    <location>
        <begin position="1114"/>
        <end position="1137"/>
    </location>
</feature>
<feature type="transmembrane region" description="Helical" evidence="1">
    <location>
        <begin position="537"/>
        <end position="557"/>
    </location>
</feature>
<comment type="caution">
    <text evidence="2">The sequence shown here is derived from an EMBL/GenBank/DDBJ whole genome shotgun (WGS) entry which is preliminary data.</text>
</comment>
<organism evidence="2 3">
    <name type="scientific">Mycena maculata</name>
    <dbReference type="NCBI Taxonomy" id="230809"/>
    <lineage>
        <taxon>Eukaryota</taxon>
        <taxon>Fungi</taxon>
        <taxon>Dikarya</taxon>
        <taxon>Basidiomycota</taxon>
        <taxon>Agaricomycotina</taxon>
        <taxon>Agaricomycetes</taxon>
        <taxon>Agaricomycetidae</taxon>
        <taxon>Agaricales</taxon>
        <taxon>Marasmiineae</taxon>
        <taxon>Mycenaceae</taxon>
        <taxon>Mycena</taxon>
    </lineage>
</organism>
<gene>
    <name evidence="2" type="ORF">DFH07DRAFT_825880</name>
</gene>